<dbReference type="Proteomes" id="UP000056419">
    <property type="component" value="Unassembled WGS sequence"/>
</dbReference>
<keyword evidence="1" id="KW-1133">Transmembrane helix</keyword>
<organism evidence="5 6">
    <name type="scientific">Bacteroides stercoris</name>
    <dbReference type="NCBI Taxonomy" id="46506"/>
    <lineage>
        <taxon>Bacteria</taxon>
        <taxon>Pseudomonadati</taxon>
        <taxon>Bacteroidota</taxon>
        <taxon>Bacteroidia</taxon>
        <taxon>Bacteroidales</taxon>
        <taxon>Bacteroidaceae</taxon>
        <taxon>Bacteroides</taxon>
    </lineage>
</organism>
<dbReference type="Gene3D" id="2.60.120.1440">
    <property type="match status" value="1"/>
</dbReference>
<name>A0A108T237_BACSE</name>
<dbReference type="STRING" id="46506.AA415_03076"/>
<keyword evidence="1" id="KW-0472">Membrane</keyword>
<dbReference type="Proteomes" id="UP000467334">
    <property type="component" value="Unassembled WGS sequence"/>
</dbReference>
<dbReference type="PANTHER" id="PTHR30273:SF2">
    <property type="entry name" value="PROTEIN FECR"/>
    <property type="match status" value="1"/>
</dbReference>
<dbReference type="EMBL" id="WCLE01000094">
    <property type="protein sequence ID" value="KAB5306824.1"/>
    <property type="molecule type" value="Genomic_DNA"/>
</dbReference>
<dbReference type="PIRSF" id="PIRSF018266">
    <property type="entry name" value="FecR"/>
    <property type="match status" value="1"/>
</dbReference>
<sequence length="335" mass="39033">MVIDEDYFIKYLKNELTEEETRRLIAWVKEKKENQDFLFSLKDSYVYLNYESDCKGVNTEHEWQKFAQKVGLSCQKSVLPKKNLSWKRFLFYAAAIIIVAFTGWQVNFYYSEIMSVDKKITLETEVGQQAKAVLPDGSIVLLNACSKLTYSLGEWLNARSVQLDGEAIFDVKHRDNEPFYVRTRHYNIRVLGTNFNVLSYPKEPKDIVTLKHGKVEIDVEGIADNITLKPGDSFIYNNLSETYKIEKRPLDQIYAWEHREIVFEGHTLEDKKAELSRHFGYQFQIASELQQLSFKATLRDESLNEFLSLLCSVAPQLSYSIDVDNKVIRLTKLEK</sequence>
<feature type="domain" description="FecR protein" evidence="2">
    <location>
        <begin position="121"/>
        <end position="216"/>
    </location>
</feature>
<evidence type="ECO:0000313" key="7">
    <source>
        <dbReference type="Proteomes" id="UP000467334"/>
    </source>
</evidence>
<dbReference type="EMBL" id="LRGC01000026">
    <property type="protein sequence ID" value="KWR51948.1"/>
    <property type="molecule type" value="Genomic_DNA"/>
</dbReference>
<protein>
    <submittedName>
        <fullName evidence="4">DUF4974 domain-containing protein</fullName>
    </submittedName>
    <submittedName>
        <fullName evidence="5">Putative fec operon regulator, FecR-like</fullName>
    </submittedName>
</protein>
<dbReference type="PANTHER" id="PTHR30273">
    <property type="entry name" value="PERIPLASMIC SIGNAL SENSOR AND SIGMA FACTOR ACTIVATOR FECR-RELATED"/>
    <property type="match status" value="1"/>
</dbReference>
<dbReference type="Pfam" id="PF16344">
    <property type="entry name" value="FecR_C"/>
    <property type="match status" value="1"/>
</dbReference>
<reference evidence="4 7" key="3">
    <citation type="journal article" date="2019" name="Nat. Med.">
        <title>A library of human gut bacterial isolates paired with longitudinal multiomics data enables mechanistic microbiome research.</title>
        <authorList>
            <person name="Poyet M."/>
            <person name="Groussin M."/>
            <person name="Gibbons S.M."/>
            <person name="Avila-Pacheco J."/>
            <person name="Jiang X."/>
            <person name="Kearney S.M."/>
            <person name="Perrotta A.R."/>
            <person name="Berdy B."/>
            <person name="Zhao S."/>
            <person name="Lieberman T.D."/>
            <person name="Swanson P.K."/>
            <person name="Smith M."/>
            <person name="Roesemann S."/>
            <person name="Alexander J.E."/>
            <person name="Rich S.A."/>
            <person name="Livny J."/>
            <person name="Vlamakis H."/>
            <person name="Clish C."/>
            <person name="Bullock K."/>
            <person name="Deik A."/>
            <person name="Scott J."/>
            <person name="Pierce K.A."/>
            <person name="Xavier R.J."/>
            <person name="Alm E.J."/>
        </authorList>
    </citation>
    <scope>NUCLEOTIDE SEQUENCE [LARGE SCALE GENOMIC DNA]</scope>
    <source>
        <strain evidence="4 7">BIOML-A6</strain>
    </source>
</reference>
<gene>
    <name evidence="5" type="ORF">AA415_03076</name>
    <name evidence="4" type="ORF">F9958_18135</name>
</gene>
<feature type="transmembrane region" description="Helical" evidence="1">
    <location>
        <begin position="89"/>
        <end position="110"/>
    </location>
</feature>
<reference evidence="5 6" key="1">
    <citation type="journal article" date="2016" name="BMC Genomics">
        <title>Type VI secretion systems of human gut Bacteroidales segregate into three genetic architectures, two of which are contained on mobile genetic elements.</title>
        <authorList>
            <person name="Coyne M.J."/>
            <person name="Roelofs K.G."/>
            <person name="Comstock L.E."/>
        </authorList>
    </citation>
    <scope>NUCLEOTIDE SEQUENCE [LARGE SCALE GENOMIC DNA]</scope>
    <source>
        <strain evidence="5 6">CL09T03C01</strain>
    </source>
</reference>
<dbReference type="InterPro" id="IPR032508">
    <property type="entry name" value="FecR_C"/>
</dbReference>
<dbReference type="PATRIC" id="fig|46506.5.peg.3313"/>
<keyword evidence="1" id="KW-0812">Transmembrane</keyword>
<evidence type="ECO:0000256" key="1">
    <source>
        <dbReference type="SAM" id="Phobius"/>
    </source>
</evidence>
<reference evidence="5" key="2">
    <citation type="submission" date="2016-01" db="EMBL/GenBank/DDBJ databases">
        <authorList>
            <person name="McClelland M."/>
            <person name="Jain A."/>
            <person name="Saraogi P."/>
            <person name="Mendelson R."/>
            <person name="Westerman R."/>
            <person name="SanMiguel P."/>
            <person name="Csonka L."/>
        </authorList>
    </citation>
    <scope>NUCLEOTIDE SEQUENCE</scope>
    <source>
        <strain evidence="5">CL09T03C01</strain>
    </source>
</reference>
<evidence type="ECO:0000259" key="2">
    <source>
        <dbReference type="Pfam" id="PF04773"/>
    </source>
</evidence>
<proteinExistence type="predicted"/>
<dbReference type="Gene3D" id="3.55.50.30">
    <property type="match status" value="1"/>
</dbReference>
<accession>A0A108T237</accession>
<evidence type="ECO:0000313" key="6">
    <source>
        <dbReference type="Proteomes" id="UP000056419"/>
    </source>
</evidence>
<evidence type="ECO:0000259" key="3">
    <source>
        <dbReference type="Pfam" id="PF16344"/>
    </source>
</evidence>
<dbReference type="InterPro" id="IPR012373">
    <property type="entry name" value="Ferrdict_sens_TM"/>
</dbReference>
<keyword evidence="6" id="KW-1185">Reference proteome</keyword>
<feature type="domain" description="Protein FecR C-terminal" evidence="3">
    <location>
        <begin position="261"/>
        <end position="323"/>
    </location>
</feature>
<dbReference type="Pfam" id="PF04773">
    <property type="entry name" value="FecR"/>
    <property type="match status" value="1"/>
</dbReference>
<dbReference type="InterPro" id="IPR006860">
    <property type="entry name" value="FecR"/>
</dbReference>
<dbReference type="RefSeq" id="WP_060386611.1">
    <property type="nucleotide sequence ID" value="NZ_CP081913.1"/>
</dbReference>
<dbReference type="AlphaFoldDB" id="A0A108T237"/>
<comment type="caution">
    <text evidence="5">The sequence shown here is derived from an EMBL/GenBank/DDBJ whole genome shotgun (WGS) entry which is preliminary data.</text>
</comment>
<dbReference type="GO" id="GO:0016989">
    <property type="term" value="F:sigma factor antagonist activity"/>
    <property type="evidence" value="ECO:0007669"/>
    <property type="project" value="TreeGrafter"/>
</dbReference>
<evidence type="ECO:0000313" key="4">
    <source>
        <dbReference type="EMBL" id="KAB5306824.1"/>
    </source>
</evidence>
<evidence type="ECO:0000313" key="5">
    <source>
        <dbReference type="EMBL" id="KWR51948.1"/>
    </source>
</evidence>